<organism evidence="2 3">
    <name type="scientific">Candidatus Kaiserbacteria bacterium CG10_big_fil_rev_8_21_14_0_10_47_16</name>
    <dbReference type="NCBI Taxonomy" id="1974608"/>
    <lineage>
        <taxon>Bacteria</taxon>
        <taxon>Candidatus Kaiseribacteriota</taxon>
    </lineage>
</organism>
<protein>
    <recommendedName>
        <fullName evidence="4">Exo-alpha-sialidase</fullName>
    </recommendedName>
</protein>
<keyword evidence="1" id="KW-0732">Signal</keyword>
<dbReference type="EMBL" id="PFBI01000004">
    <property type="protein sequence ID" value="PIR84685.1"/>
    <property type="molecule type" value="Genomic_DNA"/>
</dbReference>
<accession>A0A2H0UFV6</accession>
<proteinExistence type="predicted"/>
<evidence type="ECO:0000313" key="3">
    <source>
        <dbReference type="Proteomes" id="UP000229344"/>
    </source>
</evidence>
<evidence type="ECO:0008006" key="4">
    <source>
        <dbReference type="Google" id="ProtNLM"/>
    </source>
</evidence>
<evidence type="ECO:0000313" key="2">
    <source>
        <dbReference type="EMBL" id="PIR84685.1"/>
    </source>
</evidence>
<feature type="chain" id="PRO_5013722434" description="Exo-alpha-sialidase" evidence="1">
    <location>
        <begin position="31"/>
        <end position="447"/>
    </location>
</feature>
<gene>
    <name evidence="2" type="ORF">COU16_00660</name>
</gene>
<dbReference type="Proteomes" id="UP000229344">
    <property type="component" value="Unassembled WGS sequence"/>
</dbReference>
<feature type="signal peptide" evidence="1">
    <location>
        <begin position="1"/>
        <end position="30"/>
    </location>
</feature>
<dbReference type="AlphaFoldDB" id="A0A2H0UFV6"/>
<evidence type="ECO:0000256" key="1">
    <source>
        <dbReference type="SAM" id="SignalP"/>
    </source>
</evidence>
<name>A0A2H0UFV6_9BACT</name>
<sequence length="447" mass="48763">MLSGLFNIRVCTPLLVFLCVFLIHLHAANAAEFLVNNTVHTTDYGSPGAKQVWTSSTDGYVFYHNSTANIVMASTTDGGVTWSAERQVDSVNTLDAADVAVWWDGWTGDGTTQYIHIATIDTGVDDTYYTRLDLTTGAFSTTVLATTQVASITVGTNYTAITKAENGVIYMAAADISDSWVVSCSTTCTTAGNWSERTSAFGTTPDFGDDPPFLAPIGGTNNIMLVYWDTSADTLDYNVYSATSSSWWFTATKNFATGIEDNTLVEGQLIGFAYDSVRGDIYIASGDDTNDYVTQDHDIIVWKYNIATGWVQLSNPATNVSGGIAGVKIGVNIDTGYLYVAYIRRTTIGTATTANIYYVTSTDGGLSWSGESAALNTTVDSLFFFDATQQIKSSYRFGVTWKYITAPNDDDLYFAPISIWYKVNRRIHLFEGFTLKLPSGRMIVNQE</sequence>
<reference evidence="3" key="1">
    <citation type="submission" date="2017-09" db="EMBL/GenBank/DDBJ databases">
        <title>Depth-based differentiation of microbial function through sediment-hosted aquifers and enrichment of novel symbionts in the deep terrestrial subsurface.</title>
        <authorList>
            <person name="Probst A.J."/>
            <person name="Ladd B."/>
            <person name="Jarett J.K."/>
            <person name="Geller-Mcgrath D.E."/>
            <person name="Sieber C.M.K."/>
            <person name="Emerson J.B."/>
            <person name="Anantharaman K."/>
            <person name="Thomas B.C."/>
            <person name="Malmstrom R."/>
            <person name="Stieglmeier M."/>
            <person name="Klingl A."/>
            <person name="Woyke T."/>
            <person name="Ryan C.M."/>
            <person name="Banfield J.F."/>
        </authorList>
    </citation>
    <scope>NUCLEOTIDE SEQUENCE [LARGE SCALE GENOMIC DNA]</scope>
</reference>
<comment type="caution">
    <text evidence="2">The sequence shown here is derived from an EMBL/GenBank/DDBJ whole genome shotgun (WGS) entry which is preliminary data.</text>
</comment>